<feature type="region of interest" description="Disordered" evidence="1">
    <location>
        <begin position="1"/>
        <end position="25"/>
    </location>
</feature>
<dbReference type="InterPro" id="IPR032675">
    <property type="entry name" value="LRR_dom_sf"/>
</dbReference>
<evidence type="ECO:0000256" key="1">
    <source>
        <dbReference type="SAM" id="MobiDB-lite"/>
    </source>
</evidence>
<proteinExistence type="predicted"/>
<dbReference type="InterPro" id="IPR001810">
    <property type="entry name" value="F-box_dom"/>
</dbReference>
<feature type="domain" description="F-box" evidence="2">
    <location>
        <begin position="34"/>
        <end position="71"/>
    </location>
</feature>
<accession>A0A7R9QJT3</accession>
<reference evidence="3" key="1">
    <citation type="submission" date="2020-11" db="EMBL/GenBank/DDBJ databases">
        <authorList>
            <person name="Tran Van P."/>
        </authorList>
    </citation>
    <scope>NUCLEOTIDE SEQUENCE</scope>
</reference>
<dbReference type="Proteomes" id="UP000728032">
    <property type="component" value="Unassembled WGS sequence"/>
</dbReference>
<evidence type="ECO:0000313" key="4">
    <source>
        <dbReference type="Proteomes" id="UP000728032"/>
    </source>
</evidence>
<dbReference type="InterPro" id="IPR050796">
    <property type="entry name" value="SCF_F-box_component"/>
</dbReference>
<protein>
    <recommendedName>
        <fullName evidence="2">F-box domain-containing protein</fullName>
    </recommendedName>
</protein>
<dbReference type="EMBL" id="OC918095">
    <property type="protein sequence ID" value="CAD7648663.1"/>
    <property type="molecule type" value="Genomic_DNA"/>
</dbReference>
<feature type="non-terminal residue" evidence="3">
    <location>
        <position position="1"/>
    </location>
</feature>
<dbReference type="OrthoDB" id="6478838at2759"/>
<dbReference type="SUPFAM" id="SSF52047">
    <property type="entry name" value="RNI-like"/>
    <property type="match status" value="1"/>
</dbReference>
<dbReference type="SUPFAM" id="SSF81383">
    <property type="entry name" value="F-box domain"/>
    <property type="match status" value="2"/>
</dbReference>
<feature type="domain" description="F-box" evidence="2">
    <location>
        <begin position="732"/>
        <end position="765"/>
    </location>
</feature>
<dbReference type="PANTHER" id="PTHR31672">
    <property type="entry name" value="BNACNNG10540D PROTEIN"/>
    <property type="match status" value="1"/>
</dbReference>
<dbReference type="EMBL" id="CAJPVJ010003270">
    <property type="protein sequence ID" value="CAG2167363.1"/>
    <property type="molecule type" value="Genomic_DNA"/>
</dbReference>
<dbReference type="InterPro" id="IPR036047">
    <property type="entry name" value="F-box-like_dom_sf"/>
</dbReference>
<dbReference type="AlphaFoldDB" id="A0A7R9QJT3"/>
<sequence>MDCILGPQMSAKKTKMSTNDTNGTHEEYPKDSFERLGDDLCGLVLSYLSLKDSFRYECLSKQWRRSVHQKRRNLVLKTTVWRRVFSTETHRDNHLDVDRMNSNALMSVIRKLPNITSIDIEISSEATEKVFEVLIHSYKHSLTAIDVRFCVMFEDPIADRLLRTYGSLMTEIWILSFAENVFKRYTNSYTKLTQLSTAHCMGYSYGHLQLRHIFNESNALLVKSLTGFICSYNLMYHDQIQHLRTFVDHYKNSLKRLHIKLEYLDNQTFVTVMRLLSKLKALRELSINTTNINNPGVNAMDYYCKQVVNWWPQLKRYSLLLKYQKAANFRPLFESVSRMRGLRRFQLLFMSSDTKDRRIYDLSLNSLSGFQRLQHLDIDVGDLMVNERFFDDIHRHVPRLQSLRFVSKLEINAGIEKSVKRLPRLCSLGLKKLWSNVYKKTKMSTNDTNGTQEEYPKDSFDRFGDDLCGLVLSYLEFEECFRYECLSKQWQRCVFTRRHSLSVSAPVLKKFQLRENNSIVANKWTIFESVVKKCPNITSIDMTIDSQETAILFGTIAPEEYIRVMKLLPQLKALRELVLVQTFSDNADTIQSIVDYHCDEFVNQWPQLKRYRLQMWCKTDEHVKQMYESVSRMKRLRKLELSLSTTPDDNNPHTIELTPKSLAPLKRLTHLKLQFPNVLLNETYLDSIDKHLPHIQTLVICTLLNERRCNVMMLMNDMNRTPEECYPKDSFERLGDDLCGLVLSYLSFEDCFRFECLSKQWKRSVFKSQHFLNVRKLLNKWQKIGGNSREDINWQIFASVVRKCANITSIRMKISTEVTERVYECNAKIMDRILGKYGSQLTAISVPTTGYEVFKHHSKTFTKLRQFPGYRYLYRISGDNELITLFNNLTHFHFIYGDSDWQQLTAFVDYYRNSLKSFAFHFNTCNVMTGEDYIRVLEVITQLKALRELRIEI</sequence>
<organism evidence="3">
    <name type="scientific">Oppiella nova</name>
    <dbReference type="NCBI Taxonomy" id="334625"/>
    <lineage>
        <taxon>Eukaryota</taxon>
        <taxon>Metazoa</taxon>
        <taxon>Ecdysozoa</taxon>
        <taxon>Arthropoda</taxon>
        <taxon>Chelicerata</taxon>
        <taxon>Arachnida</taxon>
        <taxon>Acari</taxon>
        <taxon>Acariformes</taxon>
        <taxon>Sarcoptiformes</taxon>
        <taxon>Oribatida</taxon>
        <taxon>Brachypylina</taxon>
        <taxon>Oppioidea</taxon>
        <taxon>Oppiidae</taxon>
        <taxon>Oppiella</taxon>
    </lineage>
</organism>
<dbReference type="Pfam" id="PF00646">
    <property type="entry name" value="F-box"/>
    <property type="match status" value="2"/>
</dbReference>
<evidence type="ECO:0000259" key="2">
    <source>
        <dbReference type="Pfam" id="PF00646"/>
    </source>
</evidence>
<dbReference type="Gene3D" id="3.80.10.10">
    <property type="entry name" value="Ribonuclease Inhibitor"/>
    <property type="match status" value="2"/>
</dbReference>
<name>A0A7R9QJT3_9ACAR</name>
<keyword evidence="4" id="KW-1185">Reference proteome</keyword>
<evidence type="ECO:0000313" key="3">
    <source>
        <dbReference type="EMBL" id="CAD7648663.1"/>
    </source>
</evidence>
<gene>
    <name evidence="3" type="ORF">ONB1V03_LOCUS6870</name>
</gene>